<comment type="caution">
    <text evidence="1">The sequence shown here is derived from an EMBL/GenBank/DDBJ whole genome shotgun (WGS) entry which is preliminary data.</text>
</comment>
<sequence>MPFMNVGSARAGFFIDFERTDKQKCDTATEGCSARTILRASDYQRYQEETGAIPAGLRGGLYQRVFLDQHRTPTADIFAISTPKT</sequence>
<protein>
    <submittedName>
        <fullName evidence="1">Uncharacterized protein</fullName>
    </submittedName>
</protein>
<gene>
    <name evidence="1" type="ORF">N7468_003035</name>
</gene>
<dbReference type="AlphaFoldDB" id="A0A9W9TR83"/>
<dbReference type="EMBL" id="JAPQKS010000003">
    <property type="protein sequence ID" value="KAJ5238416.1"/>
    <property type="molecule type" value="Genomic_DNA"/>
</dbReference>
<organism evidence="1 2">
    <name type="scientific">Penicillium chermesinum</name>
    <dbReference type="NCBI Taxonomy" id="63820"/>
    <lineage>
        <taxon>Eukaryota</taxon>
        <taxon>Fungi</taxon>
        <taxon>Dikarya</taxon>
        <taxon>Ascomycota</taxon>
        <taxon>Pezizomycotina</taxon>
        <taxon>Eurotiomycetes</taxon>
        <taxon>Eurotiomycetidae</taxon>
        <taxon>Eurotiales</taxon>
        <taxon>Aspergillaceae</taxon>
        <taxon>Penicillium</taxon>
    </lineage>
</organism>
<keyword evidence="2" id="KW-1185">Reference proteome</keyword>
<dbReference type="RefSeq" id="XP_058331335.1">
    <property type="nucleotide sequence ID" value="XM_058472332.1"/>
</dbReference>
<reference evidence="1" key="2">
    <citation type="journal article" date="2023" name="IMA Fungus">
        <title>Comparative genomic study of the Penicillium genus elucidates a diverse pangenome and 15 lateral gene transfer events.</title>
        <authorList>
            <person name="Petersen C."/>
            <person name="Sorensen T."/>
            <person name="Nielsen M.R."/>
            <person name="Sondergaard T.E."/>
            <person name="Sorensen J.L."/>
            <person name="Fitzpatrick D.A."/>
            <person name="Frisvad J.C."/>
            <person name="Nielsen K.L."/>
        </authorList>
    </citation>
    <scope>NUCLEOTIDE SEQUENCE</scope>
    <source>
        <strain evidence="1">IBT 19713</strain>
    </source>
</reference>
<name>A0A9W9TR83_9EURO</name>
<proteinExistence type="predicted"/>
<evidence type="ECO:0000313" key="1">
    <source>
        <dbReference type="EMBL" id="KAJ5238416.1"/>
    </source>
</evidence>
<accession>A0A9W9TR83</accession>
<dbReference type="GeneID" id="83199635"/>
<reference evidence="1" key="1">
    <citation type="submission" date="2022-11" db="EMBL/GenBank/DDBJ databases">
        <authorList>
            <person name="Petersen C."/>
        </authorList>
    </citation>
    <scope>NUCLEOTIDE SEQUENCE</scope>
    <source>
        <strain evidence="1">IBT 19713</strain>
    </source>
</reference>
<evidence type="ECO:0000313" key="2">
    <source>
        <dbReference type="Proteomes" id="UP001150941"/>
    </source>
</evidence>
<dbReference type="Proteomes" id="UP001150941">
    <property type="component" value="Unassembled WGS sequence"/>
</dbReference>